<reference evidence="1 2" key="1">
    <citation type="submission" date="2023-03" db="EMBL/GenBank/DDBJ databases">
        <title>Complete genome sequences of several Auritidibacter ignavus strains isolated from ear infections.</title>
        <authorList>
            <person name="Baehr T."/>
            <person name="Baumhoegger A.M."/>
        </authorList>
    </citation>
    <scope>NUCLEOTIDE SEQUENCE [LARGE SCALE GENOMIC DNA]</scope>
    <source>
        <strain evidence="1 2">BABAE-6</strain>
    </source>
</reference>
<name>A0AAJ6AQ71_9MICC</name>
<evidence type="ECO:0000313" key="1">
    <source>
        <dbReference type="EMBL" id="WGH94135.1"/>
    </source>
</evidence>
<dbReference type="AlphaFoldDB" id="A0AAJ6AQ71"/>
<dbReference type="EMBL" id="CP122566">
    <property type="protein sequence ID" value="WGH94135.1"/>
    <property type="molecule type" value="Genomic_DNA"/>
</dbReference>
<dbReference type="RefSeq" id="WP_122548790.1">
    <property type="nucleotide sequence ID" value="NZ_CP122561.1"/>
</dbReference>
<dbReference type="Pfam" id="PF12686">
    <property type="entry name" value="DUF3800"/>
    <property type="match status" value="1"/>
</dbReference>
<dbReference type="InterPro" id="IPR024524">
    <property type="entry name" value="DUF3800"/>
</dbReference>
<dbReference type="Proteomes" id="UP001224674">
    <property type="component" value="Chromosome"/>
</dbReference>
<proteinExistence type="predicted"/>
<keyword evidence="2" id="KW-1185">Reference proteome</keyword>
<accession>A0AAJ6AQ71</accession>
<gene>
    <name evidence="1" type="ORF">QDX21_04915</name>
</gene>
<evidence type="ECO:0000313" key="2">
    <source>
        <dbReference type="Proteomes" id="UP001224674"/>
    </source>
</evidence>
<sequence>MHVFIDDSGDGGFKFEHGASSHLVMAAAVFRDPFQIEALKRAIEECLAHNRHKPEFKYAKTKERVKDCFFNCTDHIDYHLRVIFFDKSKIYSHKLRSSPAALKSYAIRMLLTKNYDQIRDAKIVIDGHDTKGFGIEDEAYLMRMVNRESPGTIRAVKFDDSKFNAGIQLADMAAGAVNRCIRTNKPSDDKHLLRIRPRTYQPQGTYWNFTR</sequence>
<protein>
    <submittedName>
        <fullName evidence="1">DUF3800 domain-containing protein</fullName>
    </submittedName>
</protein>
<organism evidence="1 2">
    <name type="scientific">Auritidibacter ignavus</name>
    <dbReference type="NCBI Taxonomy" id="678932"/>
    <lineage>
        <taxon>Bacteria</taxon>
        <taxon>Bacillati</taxon>
        <taxon>Actinomycetota</taxon>
        <taxon>Actinomycetes</taxon>
        <taxon>Micrococcales</taxon>
        <taxon>Micrococcaceae</taxon>
        <taxon>Auritidibacter</taxon>
    </lineage>
</organism>